<evidence type="ECO:0000259" key="6">
    <source>
        <dbReference type="PROSITE" id="PS50123"/>
    </source>
</evidence>
<evidence type="ECO:0000313" key="8">
    <source>
        <dbReference type="Proteomes" id="UP000179243"/>
    </source>
</evidence>
<dbReference type="InterPro" id="IPR000780">
    <property type="entry name" value="CheR_MeTrfase"/>
</dbReference>
<dbReference type="SUPFAM" id="SSF47757">
    <property type="entry name" value="Chemotaxis receptor methyltransferase CheR, N-terminal domain"/>
    <property type="match status" value="1"/>
</dbReference>
<dbReference type="PROSITE" id="PS50123">
    <property type="entry name" value="CHER"/>
    <property type="match status" value="1"/>
</dbReference>
<dbReference type="AlphaFoldDB" id="A0A1F7F3R1"/>
<keyword evidence="4" id="KW-0808">Transferase</keyword>
<sequence length="278" mass="31919">MAISPEEFRLFRDYIERECGIRVGDAKEYLVESRLSSLMTQNGCATFGDFYALASGNRAPGLRDRIVDAMTTNETLWFRDNHPFSMLSEVFLRQMADEIIAGKRTRIRIWSAACSTGQEPYSIAMTIEEFARKRSVLPLEYVDIVATDISPSVLFSAMAGRYTGAVMTRGMPDDFRARYFDKAGEVWAIKERIRKMVRFKKFNLQEDFGPLGRFDAIFCRNVAIYFSDEFKRALFKRFAALLRPAGYLVLGASESISGYAPNDFRMHTHEKGIYYRVH</sequence>
<comment type="catalytic activity">
    <reaction evidence="1">
        <text>L-glutamyl-[protein] + S-adenosyl-L-methionine = [protein]-L-glutamate 5-O-methyl ester + S-adenosyl-L-homocysteine</text>
        <dbReference type="Rhea" id="RHEA:24452"/>
        <dbReference type="Rhea" id="RHEA-COMP:10208"/>
        <dbReference type="Rhea" id="RHEA-COMP:10311"/>
        <dbReference type="ChEBI" id="CHEBI:29973"/>
        <dbReference type="ChEBI" id="CHEBI:57856"/>
        <dbReference type="ChEBI" id="CHEBI:59789"/>
        <dbReference type="ChEBI" id="CHEBI:82795"/>
        <dbReference type="EC" id="2.1.1.80"/>
    </reaction>
</comment>
<dbReference type="PANTHER" id="PTHR24422">
    <property type="entry name" value="CHEMOTAXIS PROTEIN METHYLTRANSFERASE"/>
    <property type="match status" value="1"/>
</dbReference>
<dbReference type="SMART" id="SM00138">
    <property type="entry name" value="MeTrc"/>
    <property type="match status" value="1"/>
</dbReference>
<dbReference type="Gene3D" id="1.10.155.10">
    <property type="entry name" value="Chemotaxis receptor methyltransferase CheR, N-terminal domain"/>
    <property type="match status" value="1"/>
</dbReference>
<dbReference type="InterPro" id="IPR050903">
    <property type="entry name" value="Bact_Chemotaxis_MeTrfase"/>
</dbReference>
<protein>
    <recommendedName>
        <fullName evidence="2">protein-glutamate O-methyltransferase</fullName>
        <ecNumber evidence="2">2.1.1.80</ecNumber>
    </recommendedName>
</protein>
<dbReference type="PANTHER" id="PTHR24422:SF21">
    <property type="entry name" value="CHEMOTAXIS PROTEIN METHYLTRANSFERASE 1"/>
    <property type="match status" value="1"/>
</dbReference>
<dbReference type="CDD" id="cd02440">
    <property type="entry name" value="AdoMet_MTases"/>
    <property type="match status" value="1"/>
</dbReference>
<dbReference type="InterPro" id="IPR022641">
    <property type="entry name" value="CheR_N"/>
</dbReference>
<keyword evidence="3" id="KW-0489">Methyltransferase</keyword>
<evidence type="ECO:0000256" key="4">
    <source>
        <dbReference type="ARBA" id="ARBA00022679"/>
    </source>
</evidence>
<dbReference type="Pfam" id="PF03705">
    <property type="entry name" value="CheR_N"/>
    <property type="match status" value="1"/>
</dbReference>
<dbReference type="PRINTS" id="PR00996">
    <property type="entry name" value="CHERMTFRASE"/>
</dbReference>
<dbReference type="EMBL" id="MFYX01000127">
    <property type="protein sequence ID" value="OGK01310.1"/>
    <property type="molecule type" value="Genomic_DNA"/>
</dbReference>
<proteinExistence type="predicted"/>
<comment type="caution">
    <text evidence="7">The sequence shown here is derived from an EMBL/GenBank/DDBJ whole genome shotgun (WGS) entry which is preliminary data.</text>
</comment>
<dbReference type="Proteomes" id="UP000179243">
    <property type="component" value="Unassembled WGS sequence"/>
</dbReference>
<dbReference type="GO" id="GO:0032259">
    <property type="term" value="P:methylation"/>
    <property type="evidence" value="ECO:0007669"/>
    <property type="project" value="UniProtKB-KW"/>
</dbReference>
<reference evidence="7 8" key="1">
    <citation type="journal article" date="2016" name="Nat. Commun.">
        <title>Thousands of microbial genomes shed light on interconnected biogeochemical processes in an aquifer system.</title>
        <authorList>
            <person name="Anantharaman K."/>
            <person name="Brown C.T."/>
            <person name="Hug L.A."/>
            <person name="Sharon I."/>
            <person name="Castelle C.J."/>
            <person name="Probst A.J."/>
            <person name="Thomas B.C."/>
            <person name="Singh A."/>
            <person name="Wilkins M.J."/>
            <person name="Karaoz U."/>
            <person name="Brodie E.L."/>
            <person name="Williams K.H."/>
            <person name="Hubbard S.S."/>
            <person name="Banfield J.F."/>
        </authorList>
    </citation>
    <scope>NUCLEOTIDE SEQUENCE [LARGE SCALE GENOMIC DNA]</scope>
</reference>
<gene>
    <name evidence="7" type="ORF">A2519_12970</name>
</gene>
<dbReference type="Gene3D" id="3.40.50.150">
    <property type="entry name" value="Vaccinia Virus protein VP39"/>
    <property type="match status" value="1"/>
</dbReference>
<evidence type="ECO:0000256" key="3">
    <source>
        <dbReference type="ARBA" id="ARBA00022603"/>
    </source>
</evidence>
<dbReference type="Pfam" id="PF01739">
    <property type="entry name" value="CheR"/>
    <property type="match status" value="1"/>
</dbReference>
<dbReference type="InterPro" id="IPR026024">
    <property type="entry name" value="Chemotaxis_MeTrfase_CheR"/>
</dbReference>
<dbReference type="InterPro" id="IPR029063">
    <property type="entry name" value="SAM-dependent_MTases_sf"/>
</dbReference>
<dbReference type="GO" id="GO:0008983">
    <property type="term" value="F:protein-glutamate O-methyltransferase activity"/>
    <property type="evidence" value="ECO:0007669"/>
    <property type="project" value="UniProtKB-EC"/>
</dbReference>
<dbReference type="SUPFAM" id="SSF53335">
    <property type="entry name" value="S-adenosyl-L-methionine-dependent methyltransferases"/>
    <property type="match status" value="1"/>
</dbReference>
<keyword evidence="5" id="KW-0949">S-adenosyl-L-methionine</keyword>
<evidence type="ECO:0000256" key="1">
    <source>
        <dbReference type="ARBA" id="ARBA00001541"/>
    </source>
</evidence>
<evidence type="ECO:0000313" key="7">
    <source>
        <dbReference type="EMBL" id="OGK01310.1"/>
    </source>
</evidence>
<dbReference type="InterPro" id="IPR022642">
    <property type="entry name" value="CheR_C"/>
</dbReference>
<dbReference type="PIRSF" id="PIRSF000410">
    <property type="entry name" value="CheR"/>
    <property type="match status" value="1"/>
</dbReference>
<accession>A0A1F7F3R1</accession>
<evidence type="ECO:0000256" key="2">
    <source>
        <dbReference type="ARBA" id="ARBA00012534"/>
    </source>
</evidence>
<feature type="domain" description="CheR-type methyltransferase" evidence="6">
    <location>
        <begin position="1"/>
        <end position="265"/>
    </location>
</feature>
<evidence type="ECO:0000256" key="5">
    <source>
        <dbReference type="ARBA" id="ARBA00022691"/>
    </source>
</evidence>
<dbReference type="InterPro" id="IPR036804">
    <property type="entry name" value="CheR_N_sf"/>
</dbReference>
<dbReference type="EC" id="2.1.1.80" evidence="2"/>
<name>A0A1F7F3R1_UNCRA</name>
<organism evidence="7 8">
    <name type="scientific">Candidatus Raymondbacteria bacterium RIFOXYD12_FULL_49_13</name>
    <dbReference type="NCBI Taxonomy" id="1817890"/>
    <lineage>
        <taxon>Bacteria</taxon>
        <taxon>Raymondiibacteriota</taxon>
    </lineage>
</organism>